<gene>
    <name evidence="1" type="ORF">KCG44_14180</name>
</gene>
<protein>
    <submittedName>
        <fullName evidence="1">Uncharacterized protein</fullName>
    </submittedName>
</protein>
<comment type="caution">
    <text evidence="1">The sequence shown here is derived from an EMBL/GenBank/DDBJ whole genome shotgun (WGS) entry which is preliminary data.</text>
</comment>
<proteinExistence type="predicted"/>
<keyword evidence="2" id="KW-1185">Reference proteome</keyword>
<name>A0ABS6SHM4_9SPHN</name>
<dbReference type="RefSeq" id="WP_218446780.1">
    <property type="nucleotide sequence ID" value="NZ_JAGSPA010000006.1"/>
</dbReference>
<dbReference type="Proteomes" id="UP000722336">
    <property type="component" value="Unassembled WGS sequence"/>
</dbReference>
<reference evidence="1 2" key="1">
    <citation type="submission" date="2021-04" db="EMBL/GenBank/DDBJ databases">
        <authorList>
            <person name="Pira H."/>
            <person name="Risdian C."/>
            <person name="Wink J."/>
        </authorList>
    </citation>
    <scope>NUCLEOTIDE SEQUENCE [LARGE SCALE GENOMIC DNA]</scope>
    <source>
        <strain evidence="1 2">WHA3</strain>
    </source>
</reference>
<evidence type="ECO:0000313" key="1">
    <source>
        <dbReference type="EMBL" id="MBV7257930.1"/>
    </source>
</evidence>
<sequence>MASNTYRARKRVTDNMAGRPALMLAAFMKRGSMRLTSRRDQQQRDETERRLDDALCASFPASDPLALTPRY</sequence>
<evidence type="ECO:0000313" key="2">
    <source>
        <dbReference type="Proteomes" id="UP000722336"/>
    </source>
</evidence>
<organism evidence="1 2">
    <name type="scientific">Pacificimonas pallii</name>
    <dbReference type="NCBI Taxonomy" id="2827236"/>
    <lineage>
        <taxon>Bacteria</taxon>
        <taxon>Pseudomonadati</taxon>
        <taxon>Pseudomonadota</taxon>
        <taxon>Alphaproteobacteria</taxon>
        <taxon>Sphingomonadales</taxon>
        <taxon>Sphingosinicellaceae</taxon>
        <taxon>Pacificimonas</taxon>
    </lineage>
</organism>
<dbReference type="EMBL" id="JAGSPA010000006">
    <property type="protein sequence ID" value="MBV7257930.1"/>
    <property type="molecule type" value="Genomic_DNA"/>
</dbReference>
<accession>A0ABS6SHM4</accession>